<evidence type="ECO:0000256" key="1">
    <source>
        <dbReference type="SAM" id="Coils"/>
    </source>
</evidence>
<dbReference type="EMBL" id="HG799496">
    <property type="protein sequence ID" value="CDL73968.1"/>
    <property type="molecule type" value="Genomic_DNA"/>
</dbReference>
<keyword evidence="1" id="KW-0175">Coiled coil</keyword>
<name>A0A060QN53_9CAUD</name>
<reference evidence="2 3" key="1">
    <citation type="journal article" date="2014" name="BMC Biol.">
        <title>Variable recombination dynamics during the emergence, transmission and 'disarming' of a multidrug-resistant pneumococcal clone.</title>
        <authorList>
            <person name="Croucher N.J."/>
            <person name="Hanage W.P."/>
            <person name="Harris S.R."/>
            <person name="McGee L."/>
            <person name="van der Linden M."/>
            <person name="de Lencastre H."/>
            <person name="Sa-Leao R."/>
            <person name="Song J.H."/>
            <person name="Ko K.S."/>
            <person name="Beall B."/>
            <person name="Klugman K.P."/>
            <person name="Parkhill J."/>
            <person name="Tomasz A."/>
            <person name="Kristinsson K.G."/>
            <person name="Bentley S.D."/>
        </authorList>
    </citation>
    <scope>NUCLEOTIDE SEQUENCE [LARGE SCALE GENOMIC DNA]</scope>
</reference>
<dbReference type="GeneID" id="19684940"/>
<keyword evidence="3" id="KW-1185">Reference proteome</keyword>
<accession>A0A060QN53</accession>
<feature type="coiled-coil region" evidence="1">
    <location>
        <begin position="28"/>
        <end position="55"/>
    </location>
</feature>
<protein>
    <submittedName>
        <fullName evidence="2">Phage protein</fullName>
    </submittedName>
</protein>
<dbReference type="KEGG" id="vg:19684940"/>
<organism evidence="2 3">
    <name type="scientific">Streptococcus phage K13</name>
    <dbReference type="NCBI Taxonomy" id="1448274"/>
    <lineage>
        <taxon>Viruses</taxon>
        <taxon>Duplodnaviria</taxon>
        <taxon>Heunggongvirae</taxon>
        <taxon>Uroviricota</taxon>
        <taxon>Caudoviricetes</taxon>
        <taxon>Ferrettivirinae</taxon>
        <taxon>Hinxtonvirus</taxon>
        <taxon>Hinxtonvirus K13</taxon>
    </lineage>
</organism>
<dbReference type="Proteomes" id="UP000202995">
    <property type="component" value="Segment"/>
</dbReference>
<dbReference type="RefSeq" id="YP_009042721.1">
    <property type="nucleotide sequence ID" value="NC_024357.1"/>
</dbReference>
<dbReference type="OrthoDB" id="26236at10239"/>
<evidence type="ECO:0000313" key="2">
    <source>
        <dbReference type="EMBL" id="CDL73968.1"/>
    </source>
</evidence>
<proteinExistence type="predicted"/>
<evidence type="ECO:0000313" key="3">
    <source>
        <dbReference type="Proteomes" id="UP000202995"/>
    </source>
</evidence>
<sequence>MNTEQLNQALQMTIREMSTTSTDSMIASNFLSIQLNEQREENQRLQARVDELEALLDEQTKPADKGE</sequence>